<name>A0A564Y8P7_HYMDI</name>
<dbReference type="CDD" id="cd20531">
    <property type="entry name" value="CYCLIN_CCNK_rpt2"/>
    <property type="match status" value="1"/>
</dbReference>
<evidence type="ECO:0000313" key="6">
    <source>
        <dbReference type="EMBL" id="VUZ43118.1"/>
    </source>
</evidence>
<gene>
    <name evidence="6" type="ORF">WMSIL1_LOCUS3908</name>
</gene>
<evidence type="ECO:0000256" key="2">
    <source>
        <dbReference type="RuleBase" id="RU000383"/>
    </source>
</evidence>
<dbReference type="InterPro" id="IPR013763">
    <property type="entry name" value="Cyclin-like_dom"/>
</dbReference>
<dbReference type="Pfam" id="PF00134">
    <property type="entry name" value="Cyclin_N"/>
    <property type="match status" value="1"/>
</dbReference>
<feature type="region of interest" description="Disordered" evidence="3">
    <location>
        <begin position="272"/>
        <end position="310"/>
    </location>
</feature>
<comment type="similarity">
    <text evidence="2">Belongs to the cyclin family.</text>
</comment>
<dbReference type="InterPro" id="IPR043198">
    <property type="entry name" value="Cyclin/Ssn8"/>
</dbReference>
<evidence type="ECO:0000256" key="1">
    <source>
        <dbReference type="ARBA" id="ARBA00023127"/>
    </source>
</evidence>
<dbReference type="Proteomes" id="UP000321570">
    <property type="component" value="Unassembled WGS sequence"/>
</dbReference>
<dbReference type="GO" id="GO:0016538">
    <property type="term" value="F:cyclin-dependent protein serine/threonine kinase regulator activity"/>
    <property type="evidence" value="ECO:0007669"/>
    <property type="project" value="InterPro"/>
</dbReference>
<keyword evidence="7" id="KW-1185">Reference proteome</keyword>
<dbReference type="InterPro" id="IPR006671">
    <property type="entry name" value="Cyclin_N"/>
</dbReference>
<dbReference type="SUPFAM" id="SSF47954">
    <property type="entry name" value="Cyclin-like"/>
    <property type="match status" value="2"/>
</dbReference>
<evidence type="ECO:0000259" key="5">
    <source>
        <dbReference type="SMART" id="SM01332"/>
    </source>
</evidence>
<feature type="domain" description="Cyclin C-terminal" evidence="5">
    <location>
        <begin position="145"/>
        <end position="272"/>
    </location>
</feature>
<dbReference type="PANTHER" id="PTHR10026">
    <property type="entry name" value="CYCLIN"/>
    <property type="match status" value="1"/>
</dbReference>
<feature type="compositionally biased region" description="Pro residues" evidence="3">
    <location>
        <begin position="446"/>
        <end position="461"/>
    </location>
</feature>
<dbReference type="EMBL" id="CABIJS010000111">
    <property type="protein sequence ID" value="VUZ43118.1"/>
    <property type="molecule type" value="Genomic_DNA"/>
</dbReference>
<keyword evidence="1 2" id="KW-0195">Cyclin</keyword>
<dbReference type="SMART" id="SM01332">
    <property type="entry name" value="Cyclin_C"/>
    <property type="match status" value="1"/>
</dbReference>
<evidence type="ECO:0000313" key="7">
    <source>
        <dbReference type="Proteomes" id="UP000321570"/>
    </source>
</evidence>
<proteinExistence type="inferred from homology"/>
<dbReference type="SMART" id="SM00385">
    <property type="entry name" value="CYCLIN"/>
    <property type="match status" value="2"/>
</dbReference>
<organism evidence="6 7">
    <name type="scientific">Hymenolepis diminuta</name>
    <name type="common">Rat tapeworm</name>
    <dbReference type="NCBI Taxonomy" id="6216"/>
    <lineage>
        <taxon>Eukaryota</taxon>
        <taxon>Metazoa</taxon>
        <taxon>Spiralia</taxon>
        <taxon>Lophotrochozoa</taxon>
        <taxon>Platyhelminthes</taxon>
        <taxon>Cestoda</taxon>
        <taxon>Eucestoda</taxon>
        <taxon>Cyclophyllidea</taxon>
        <taxon>Hymenolepididae</taxon>
        <taxon>Hymenolepis</taxon>
    </lineage>
</organism>
<feature type="compositionally biased region" description="Pro residues" evidence="3">
    <location>
        <begin position="285"/>
        <end position="295"/>
    </location>
</feature>
<dbReference type="Pfam" id="PF21797">
    <property type="entry name" value="CycT2-like_C"/>
    <property type="match status" value="1"/>
</dbReference>
<evidence type="ECO:0000256" key="3">
    <source>
        <dbReference type="SAM" id="MobiDB-lite"/>
    </source>
</evidence>
<reference evidence="6 7" key="1">
    <citation type="submission" date="2019-07" db="EMBL/GenBank/DDBJ databases">
        <authorList>
            <person name="Jastrzebski P J."/>
            <person name="Paukszto L."/>
            <person name="Jastrzebski P J."/>
        </authorList>
    </citation>
    <scope>NUCLEOTIDE SEQUENCE [LARGE SCALE GENOMIC DNA]</scope>
    <source>
        <strain evidence="6 7">WMS-il1</strain>
    </source>
</reference>
<dbReference type="CDD" id="cd20530">
    <property type="entry name" value="CYCLIN_CCNK_rpt1"/>
    <property type="match status" value="1"/>
</dbReference>
<feature type="domain" description="Cyclin-like" evidence="4">
    <location>
        <begin position="149"/>
        <end position="244"/>
    </location>
</feature>
<feature type="domain" description="Cyclin-like" evidence="4">
    <location>
        <begin position="42"/>
        <end position="136"/>
    </location>
</feature>
<dbReference type="GO" id="GO:0006357">
    <property type="term" value="P:regulation of transcription by RNA polymerase II"/>
    <property type="evidence" value="ECO:0007669"/>
    <property type="project" value="InterPro"/>
</dbReference>
<feature type="region of interest" description="Disordered" evidence="3">
    <location>
        <begin position="446"/>
        <end position="467"/>
    </location>
</feature>
<dbReference type="InterPro" id="IPR036915">
    <property type="entry name" value="Cyclin-like_sf"/>
</dbReference>
<protein>
    <recommendedName>
        <fullName evidence="8">Cyclin-like domain-containing protein</fullName>
    </recommendedName>
</protein>
<evidence type="ECO:0000259" key="4">
    <source>
        <dbReference type="SMART" id="SM00385"/>
    </source>
</evidence>
<dbReference type="AlphaFoldDB" id="A0A564Y8P7"/>
<sequence length="467" mass="51343">MAIEQHQMPCWYYEKEDFLRTPSICDGIDPQTEKRYRREGARFILELSTRLHLRYDTWATAIVFFHRFYMCHSFKAFPRNVTAACCLMLAGKVEETPKKCRDIIRVARSILPPQHYATFGDDPREEVMMYERVLLKTIKFDLQVTHPYGFLLQYAKRFKGPQDKIKEIVQMAWSFINDSLETTLCLQWEPEIIACAVLYLATRMKSFTVTDWQGKSRSDQSWYECFVEGMTVDVMEDICHRILDIYSNVKSDDEVATENNVTTSISAVVPPVPSVGMKRKAENTPSPPPAPPPPLSSSSSSHSKTEKAVAPVLQQQSNNHNSSGGAFSTTATSLVTSIPSAVTATTSAAQPPGLVWSQPVPAAFSTLIPPPPQLPTTYPPIAFAAAVVPTAPPLPPGIPLAPTMPPPPPPLPPAVINTTAPPPHVPGAPWPPMAPPPGLLGVSLVPPPAPTYPPPIPPPPSTHHTLP</sequence>
<accession>A0A564Y8P7</accession>
<dbReference type="Gene3D" id="1.10.472.10">
    <property type="entry name" value="Cyclin-like"/>
    <property type="match status" value="2"/>
</dbReference>
<dbReference type="InterPro" id="IPR004367">
    <property type="entry name" value="Cyclin_C-dom"/>
</dbReference>
<dbReference type="FunFam" id="1.10.472.10:FF:000021">
    <property type="entry name" value="Cyclin-K (Predicted)"/>
    <property type="match status" value="1"/>
</dbReference>
<evidence type="ECO:0008006" key="8">
    <source>
        <dbReference type="Google" id="ProtNLM"/>
    </source>
</evidence>